<evidence type="ECO:0000313" key="7">
    <source>
        <dbReference type="EMBL" id="MFC4909841.1"/>
    </source>
</evidence>
<dbReference type="InterPro" id="IPR023213">
    <property type="entry name" value="CAT-like_dom_sf"/>
</dbReference>
<dbReference type="Gene3D" id="3.30.559.10">
    <property type="entry name" value="Chloramphenicol acetyltransferase-like domain"/>
    <property type="match status" value="3"/>
</dbReference>
<dbReference type="PROSITE" id="PS50075">
    <property type="entry name" value="CARRIER"/>
    <property type="match status" value="2"/>
</dbReference>
<dbReference type="Gene3D" id="3.40.50.980">
    <property type="match status" value="2"/>
</dbReference>
<dbReference type="Gene3D" id="3.30.559.30">
    <property type="entry name" value="Nonribosomal peptide synthetase, condensation domain"/>
    <property type="match status" value="3"/>
</dbReference>
<dbReference type="InterPro" id="IPR020845">
    <property type="entry name" value="AMP-binding_CS"/>
</dbReference>
<dbReference type="RefSeq" id="WP_378257683.1">
    <property type="nucleotide sequence ID" value="NZ_JBHSIT010000006.1"/>
</dbReference>
<dbReference type="CDD" id="cd19543">
    <property type="entry name" value="DCL_NRPS"/>
    <property type="match status" value="1"/>
</dbReference>
<dbReference type="Pfam" id="PF00501">
    <property type="entry name" value="AMP-binding"/>
    <property type="match status" value="2"/>
</dbReference>
<comment type="cofactor">
    <cofactor evidence="1">
        <name>pantetheine 4'-phosphate</name>
        <dbReference type="ChEBI" id="CHEBI:47942"/>
    </cofactor>
</comment>
<dbReference type="InterPro" id="IPR010060">
    <property type="entry name" value="NRPS_synth"/>
</dbReference>
<dbReference type="CDD" id="cd17643">
    <property type="entry name" value="A_NRPS_Cytc1-like"/>
    <property type="match status" value="1"/>
</dbReference>
<dbReference type="InterPro" id="IPR006162">
    <property type="entry name" value="Ppantetheine_attach_site"/>
</dbReference>
<proteinExistence type="predicted"/>
<dbReference type="PROSITE" id="PS00012">
    <property type="entry name" value="PHOSPHOPANTETHEINE"/>
    <property type="match status" value="2"/>
</dbReference>
<evidence type="ECO:0000256" key="3">
    <source>
        <dbReference type="ARBA" id="ARBA00022553"/>
    </source>
</evidence>
<protein>
    <submittedName>
        <fullName evidence="7">Amino acid adenylation domain-containing protein</fullName>
    </submittedName>
</protein>
<dbReference type="Pfam" id="PF13193">
    <property type="entry name" value="AMP-binding_C"/>
    <property type="match status" value="2"/>
</dbReference>
<dbReference type="SUPFAM" id="SSF52777">
    <property type="entry name" value="CoA-dependent acyltransferases"/>
    <property type="match status" value="6"/>
</dbReference>
<reference evidence="8" key="1">
    <citation type="journal article" date="2019" name="Int. J. Syst. Evol. Microbiol.">
        <title>The Global Catalogue of Microorganisms (GCM) 10K type strain sequencing project: providing services to taxonomists for standard genome sequencing and annotation.</title>
        <authorList>
            <consortium name="The Broad Institute Genomics Platform"/>
            <consortium name="The Broad Institute Genome Sequencing Center for Infectious Disease"/>
            <person name="Wu L."/>
            <person name="Ma J."/>
        </authorList>
    </citation>
    <scope>NUCLEOTIDE SEQUENCE [LARGE SCALE GENOMIC DNA]</scope>
    <source>
        <strain evidence="8">KLKA75</strain>
    </source>
</reference>
<evidence type="ECO:0000256" key="4">
    <source>
        <dbReference type="ARBA" id="ARBA00022737"/>
    </source>
</evidence>
<dbReference type="InterPro" id="IPR042099">
    <property type="entry name" value="ANL_N_sf"/>
</dbReference>
<dbReference type="SMART" id="SM00823">
    <property type="entry name" value="PKS_PP"/>
    <property type="match status" value="2"/>
</dbReference>
<dbReference type="PANTHER" id="PTHR45527:SF1">
    <property type="entry name" value="FATTY ACID SYNTHASE"/>
    <property type="match status" value="1"/>
</dbReference>
<dbReference type="PROSITE" id="PS00455">
    <property type="entry name" value="AMP_BINDING"/>
    <property type="match status" value="2"/>
</dbReference>
<dbReference type="InterPro" id="IPR025110">
    <property type="entry name" value="AMP-bd_C"/>
</dbReference>
<dbReference type="Pfam" id="PF00550">
    <property type="entry name" value="PP-binding"/>
    <property type="match status" value="2"/>
</dbReference>
<sequence>MNRGDLEDILPLSPLQQGFFFHAVLDDAASDVYTAQLVLDLDGPLDAAALRRSAEALLRRHANLRAAFWHEDLSKPVQVIPRSVDLPWEETDAADGAEADAVVARERQRPFALTEPPLLRFVLVRLAADRHRLILTNHHILLDGWSTPVLATELFLLYVQGGDDAGFPRVTPYKNYLAWLAKQDRAAAEVAWQKALSGLDEPCLVAPEAAGRRPVPPGSAVTELEERFTRKLTRVARRHNATLNTVIQAAWGIVLGRMLGRDDVAFGATVSGRPADLPGVEQMIGLFINTLPVRVRFRSDEPFGALVERLQEEQTDLLPHHHLGLTDIQRAAGHGGALFDTMTVLENYPFDPASMDGSLNGVRITGADAYDATHFPLSLVAAPGPDRMALRLHYRPDVYTEDVAEALLGRVRRVLERFADDPGRPIGALDLTGDGELARFAAWNDTAVTPRPGTVVDLFEAQAARTPDAVALVCGDLSLTYAELNARANRLAHELIARGIGVEDRVALVLPRTPEIVVAILGVLKAGAAYVPVDPEYPDDRIASMLDDANPALTLTRAHEAFSADRPATDPARTVSPANAAYVIYTSGSTGRPKGVVVPHAGILNYYDAHRVRFFEPAEAEAGRRMRFAHLASFSFDTSWMGLLWMFHGHELHLIGDDVRRDVEAYAAYVASRRIDLVNTTPSHFQSLREAGLLDGAHRPSQLLIGGEAIGDALWDDLRALDGVTVRNFYGPTEATVDTMSVVVADAPRPTVGGPHPGARAYVLDAALQPAPVGVPGELYLAGVQLARGYLGRTALTAERFVADPFGAPGARMYRTGDLARWNPDGTIGFLGRADDQVKIRGFRVELGEIETVLSRFEGVGQAVAVVREDAPGDRRLAAYVVPATVDAAALRRHAAAHLPDHMVPSLTVLPALPLTVNGKVDKRALPAPDAASAGAGRGPRSPQEEILCGLFGEVLGVARVGVDDGFFELGGDSLTATRLVSRIRTALGVELPVRALFEAPTVAGLSARLASASGASRPALVPAARPDVLPLSYAQRRLWFLNRFDGPSATFNMPVALRLDGPLDPSALEAALADVVARHEALRTIFPDVAGTPRQLVLDPAAARPRLPVTGTTDEELPLALAAIVGQGFDLSAEPPLRAALFRLSAERHVVLLVMHHIAGDGWSMAPLARDVLLAYVARAAGDAPSWAPLPVQYADYTLWQRALLGSEDDPSSLVSEQIAFWKSALDGLPEELSLPADRPRPAEASYRGGTFTFELDAGLHGALLGLARESGASLFMVMQAAFAALLTRLGAGTDIPIGSPIAGRTDEALDDLVGMFVNMLVLRTDTSGDPSFRDLIARVREADLAAYAHQDVPFERLVDVLNPARSMARHPLFQVALAFQNNPEATLELDGLTGGPVDLPLGTAKYDLSLYLQERADDSGAPAGISAGLEYALDLFDPDTASSLAARFVRLLREVVDAPDEPISTAEIIDRSERRTILRKWAGGSAPVAERTTIPALFEAQVAARPSAVAVSFEGRSWTYAEVNAAANRLARHLVAQGAGPETFVALELPRSADLVIGVLAVLKTGAAYVPIDPDYPADRIAYMIEDAAPVLTVSSVEVDGDYSSENLDDVHISPDNPAYVIYTSGSTGRPKGVVVPHQNVVRLLRSTQRWFSFGPDDVWTLFHSYAFDFSVWELWGPLLYGGRLVVVPYLTSRSPAEFLKLLAAEKVTVLNQTPSAFYQLMAADRENPGTDLALRYVVFGGEALELGRLDDWYSRHAEDAPTLVNMYGITETTVHVSYIALDQVHAATAPGSVIGVGIPDLRVYVLDERLQPVPPGVAGELYVAGAGLARGYLNRPSLTAERFVADPFGKSGERMYRTGDLGRWRKDGTLEYLGRSDQQVQLRGFRIELGEIESALVRHETVADAAVIVRDEKLIAYAVPATPGTVLDAADLRRFVNAALPDYMVPATVVTLDALPLTSNGKLDRKALPAPDFQAKIHSRAPRTQEEETLVALFAEVLGLERVGIDDGFFDLGGDSIIAIQLVSRARQQGLVISPRDVFQHQTVEELAAVAQPVGEAEQAEAEAPGAALGAIPPTPIMRWFGGLTGPTGDYSQRMLLVTPPDLGLPRLSAAVQTVLDHHDMLRLRAAGGVFEVPAPGSVDASRLVRRVDVEGLDDAALRSVLHRESLEARRRLAPEDGVMVQAVWFDAGPDRRGRLLVTAHHLVVDGVSWRIVLPDLVAAWAGAELEPVPTSFRRWAQKLVAEAASPERAAEAALWREIEATPDPGLADRRLDPAIDTFGTARHLTVELPADVTGPLLTDVPAAFHARANDVLLTALALAVADWRGDGGSAVLVDLEGHGREEIVPGVDLSRTVGWFTSIFPVALDAGAPPWHEVEAGGTAVGDALKRVKEQLRRVPDNGIGFGLLTDQGEARETPQIAFNYLGRTAAAEDGADWSPAGPDDNAALAGGQDDALALVHALEVNAHTRDLPSGPVLSATWTYAGGLFDEPRVAALAERWTAALRGLVAHVTEGAGGGFTPSDLALVEIDQDEIDELAAELDDLSDGELD</sequence>
<dbReference type="Proteomes" id="UP001595872">
    <property type="component" value="Unassembled WGS sequence"/>
</dbReference>
<dbReference type="SUPFAM" id="SSF56801">
    <property type="entry name" value="Acetyl-CoA synthetase-like"/>
    <property type="match status" value="2"/>
</dbReference>
<dbReference type="InterPro" id="IPR009081">
    <property type="entry name" value="PP-bd_ACP"/>
</dbReference>
<evidence type="ECO:0000256" key="2">
    <source>
        <dbReference type="ARBA" id="ARBA00022450"/>
    </source>
</evidence>
<feature type="domain" description="Carrier" evidence="6">
    <location>
        <begin position="1984"/>
        <end position="2058"/>
    </location>
</feature>
<evidence type="ECO:0000256" key="5">
    <source>
        <dbReference type="ARBA" id="ARBA00023194"/>
    </source>
</evidence>
<dbReference type="InterPro" id="IPR045851">
    <property type="entry name" value="AMP-bd_C_sf"/>
</dbReference>
<name>A0ABV9U0A1_9ACTN</name>
<accession>A0ABV9U0A1</accession>
<dbReference type="InterPro" id="IPR036736">
    <property type="entry name" value="ACP-like_sf"/>
</dbReference>
<dbReference type="InterPro" id="IPR000873">
    <property type="entry name" value="AMP-dep_synth/lig_dom"/>
</dbReference>
<keyword evidence="2" id="KW-0596">Phosphopantetheine</keyword>
<dbReference type="CDD" id="cd05930">
    <property type="entry name" value="A_NRPS"/>
    <property type="match status" value="1"/>
</dbReference>
<dbReference type="InterPro" id="IPR010071">
    <property type="entry name" value="AA_adenyl_dom"/>
</dbReference>
<dbReference type="Gene3D" id="1.10.1200.10">
    <property type="entry name" value="ACP-like"/>
    <property type="match status" value="2"/>
</dbReference>
<dbReference type="SMART" id="SM01294">
    <property type="entry name" value="PKS_PP_betabranch"/>
    <property type="match status" value="1"/>
</dbReference>
<dbReference type="CDD" id="cd19540">
    <property type="entry name" value="LCL_NRPS-like"/>
    <property type="match status" value="1"/>
</dbReference>
<keyword evidence="5" id="KW-0045">Antibiotic biosynthesis</keyword>
<dbReference type="InterPro" id="IPR001242">
    <property type="entry name" value="Condensation_dom"/>
</dbReference>
<dbReference type="EMBL" id="JBHSIT010000006">
    <property type="protein sequence ID" value="MFC4909841.1"/>
    <property type="molecule type" value="Genomic_DNA"/>
</dbReference>
<dbReference type="InterPro" id="IPR020806">
    <property type="entry name" value="PKS_PP-bd"/>
</dbReference>
<gene>
    <name evidence="7" type="ORF">ACFPCY_21150</name>
</gene>
<evidence type="ECO:0000259" key="6">
    <source>
        <dbReference type="PROSITE" id="PS50075"/>
    </source>
</evidence>
<keyword evidence="8" id="KW-1185">Reference proteome</keyword>
<organism evidence="7 8">
    <name type="scientific">Actinomadura gamaensis</name>
    <dbReference type="NCBI Taxonomy" id="1763541"/>
    <lineage>
        <taxon>Bacteria</taxon>
        <taxon>Bacillati</taxon>
        <taxon>Actinomycetota</taxon>
        <taxon>Actinomycetes</taxon>
        <taxon>Streptosporangiales</taxon>
        <taxon>Thermomonosporaceae</taxon>
        <taxon>Actinomadura</taxon>
    </lineage>
</organism>
<comment type="caution">
    <text evidence="7">The sequence shown here is derived from an EMBL/GenBank/DDBJ whole genome shotgun (WGS) entry which is preliminary data.</text>
</comment>
<dbReference type="SUPFAM" id="SSF47336">
    <property type="entry name" value="ACP-like"/>
    <property type="match status" value="2"/>
</dbReference>
<dbReference type="Gene3D" id="3.40.50.12780">
    <property type="entry name" value="N-terminal domain of ligase-like"/>
    <property type="match status" value="1"/>
</dbReference>
<feature type="domain" description="Carrier" evidence="6">
    <location>
        <begin position="939"/>
        <end position="1014"/>
    </location>
</feature>
<evidence type="ECO:0000256" key="1">
    <source>
        <dbReference type="ARBA" id="ARBA00001957"/>
    </source>
</evidence>
<dbReference type="Gene3D" id="3.30.300.30">
    <property type="match status" value="2"/>
</dbReference>
<dbReference type="PANTHER" id="PTHR45527">
    <property type="entry name" value="NONRIBOSOMAL PEPTIDE SYNTHETASE"/>
    <property type="match status" value="1"/>
</dbReference>
<keyword evidence="4" id="KW-0677">Repeat</keyword>
<dbReference type="NCBIfam" id="TIGR01720">
    <property type="entry name" value="NRPS-para261"/>
    <property type="match status" value="1"/>
</dbReference>
<dbReference type="NCBIfam" id="TIGR01733">
    <property type="entry name" value="AA-adenyl-dom"/>
    <property type="match status" value="2"/>
</dbReference>
<dbReference type="Gene3D" id="2.30.38.10">
    <property type="entry name" value="Luciferase, Domain 3"/>
    <property type="match status" value="1"/>
</dbReference>
<dbReference type="Pfam" id="PF00668">
    <property type="entry name" value="Condensation"/>
    <property type="match status" value="3"/>
</dbReference>
<keyword evidence="3" id="KW-0597">Phosphoprotein</keyword>
<evidence type="ECO:0000313" key="8">
    <source>
        <dbReference type="Proteomes" id="UP001595872"/>
    </source>
</evidence>